<name>A0A0S3QSX0_THET7</name>
<keyword evidence="10" id="KW-1185">Reference proteome</keyword>
<dbReference type="PROSITE" id="PS51257">
    <property type="entry name" value="PROKAR_LIPOPROTEIN"/>
    <property type="match status" value="1"/>
</dbReference>
<keyword evidence="7" id="KW-0449">Lipoprotein</keyword>
<keyword evidence="9" id="KW-0966">Cell projection</keyword>
<reference evidence="10" key="1">
    <citation type="journal article" date="2018" name="Science">
        <title>A primordial and reversible TCA cycle in a facultatively chemolithoautotrophic thermophile.</title>
        <authorList>
            <person name="Nunoura T."/>
            <person name="Chikaraishi Y."/>
            <person name="Izaki R."/>
            <person name="Suwa T."/>
            <person name="Sato T."/>
            <person name="Harada T."/>
            <person name="Mori K."/>
            <person name="Kato Y."/>
            <person name="Miyazaki M."/>
            <person name="Shimamura S."/>
            <person name="Yanagawa K."/>
            <person name="Shuto A."/>
            <person name="Ohkouchi N."/>
            <person name="Fujita N."/>
            <person name="Takaki Y."/>
            <person name="Atomi H."/>
            <person name="Takai K."/>
        </authorList>
    </citation>
    <scope>NUCLEOTIDE SEQUENCE [LARGE SCALE GENOMIC DNA]</scope>
    <source>
        <strain evidence="10">DSM 17441 / JCM 13301 / NBRC 103674 / ABI70S6</strain>
    </source>
</reference>
<dbReference type="PATRIC" id="fig|1298851.3.peg.621"/>
<evidence type="ECO:0000313" key="10">
    <source>
        <dbReference type="Proteomes" id="UP000063234"/>
    </source>
</evidence>
<organism evidence="9 10">
    <name type="scientific">Thermosulfidibacter takaii (strain DSM 17441 / JCM 13301 / NBRC 103674 / ABI70S6)</name>
    <dbReference type="NCBI Taxonomy" id="1298851"/>
    <lineage>
        <taxon>Bacteria</taxon>
        <taxon>Pseudomonadati</taxon>
        <taxon>Thermosulfidibacterota</taxon>
        <taxon>Thermosulfidibacteria</taxon>
        <taxon>Thermosulfidibacterales</taxon>
        <taxon>Thermosulfidibacteraceae</taxon>
    </lineage>
</organism>
<keyword evidence="4 7" id="KW-0472">Membrane</keyword>
<evidence type="ECO:0000256" key="1">
    <source>
        <dbReference type="ARBA" id="ARBA00002591"/>
    </source>
</evidence>
<dbReference type="GO" id="GO:0071973">
    <property type="term" value="P:bacterial-type flagellum-dependent cell motility"/>
    <property type="evidence" value="ECO:0007669"/>
    <property type="project" value="InterPro"/>
</dbReference>
<evidence type="ECO:0000313" key="9">
    <source>
        <dbReference type="EMBL" id="BAT71404.1"/>
    </source>
</evidence>
<dbReference type="RefSeq" id="WP_068549350.1">
    <property type="nucleotide sequence ID" value="NZ_AP013035.1"/>
</dbReference>
<feature type="signal peptide" evidence="8">
    <location>
        <begin position="1"/>
        <end position="20"/>
    </location>
</feature>
<gene>
    <name evidence="7 9" type="primary">flgH</name>
    <name evidence="9" type="ORF">TST_0598</name>
</gene>
<feature type="chain" id="PRO_5008854296" description="Flagellar L-ring protein" evidence="8">
    <location>
        <begin position="21"/>
        <end position="230"/>
    </location>
</feature>
<evidence type="ECO:0000256" key="3">
    <source>
        <dbReference type="ARBA" id="ARBA00022729"/>
    </source>
</evidence>
<sequence>MKKRVIITFLSALVVGCATSSNQVKVDRVYKNDAFKQKIARQKSYASSGSLWVDNYFYSDIRARQVGDIVTILVREYASSKDYGTTQSEKSTSFSSIIKSLFGLKDDVSHLTGLNDPTTLLDASGSAKFKGKGQIEQTSSLQTKVTAVVVDVLPNGNLVVEGKRTIVVNGEKKIIGVRGIVRPQDIGPDNTVSSEALADAEIVYEGKGIVSRSQSPGLFTKLLLWLWPLI</sequence>
<dbReference type="GO" id="GO:0009279">
    <property type="term" value="C:cell outer membrane"/>
    <property type="evidence" value="ECO:0007669"/>
    <property type="project" value="UniProtKB-SubCell"/>
</dbReference>
<comment type="similarity">
    <text evidence="2 7">Belongs to the FlgH family.</text>
</comment>
<dbReference type="AlphaFoldDB" id="A0A0S3QSX0"/>
<evidence type="ECO:0000256" key="8">
    <source>
        <dbReference type="SAM" id="SignalP"/>
    </source>
</evidence>
<dbReference type="PRINTS" id="PR01008">
    <property type="entry name" value="FLGLRINGFLGH"/>
</dbReference>
<comment type="subunit">
    <text evidence="7">The basal body constitutes a major portion of the flagellar organelle and consists of four rings (L,P,S, and M) mounted on a central rod.</text>
</comment>
<accession>A0A0S3QSX0</accession>
<dbReference type="PANTHER" id="PTHR34933:SF1">
    <property type="entry name" value="FLAGELLAR L-RING PROTEIN"/>
    <property type="match status" value="1"/>
</dbReference>
<proteinExistence type="inferred from homology"/>
<dbReference type="Pfam" id="PF02107">
    <property type="entry name" value="FlgH"/>
    <property type="match status" value="1"/>
</dbReference>
<dbReference type="InterPro" id="IPR000527">
    <property type="entry name" value="Flag_Lring"/>
</dbReference>
<dbReference type="HAMAP" id="MF_00415">
    <property type="entry name" value="FlgH"/>
    <property type="match status" value="1"/>
</dbReference>
<evidence type="ECO:0000256" key="6">
    <source>
        <dbReference type="ARBA" id="ARBA00023237"/>
    </source>
</evidence>
<dbReference type="GO" id="GO:0009427">
    <property type="term" value="C:bacterial-type flagellum basal body, distal rod, L ring"/>
    <property type="evidence" value="ECO:0007669"/>
    <property type="project" value="InterPro"/>
</dbReference>
<protein>
    <recommendedName>
        <fullName evidence="7">Flagellar L-ring protein</fullName>
    </recommendedName>
    <alternativeName>
        <fullName evidence="7">Basal body L-ring protein</fullName>
    </alternativeName>
</protein>
<dbReference type="PANTHER" id="PTHR34933">
    <property type="entry name" value="FLAGELLAR L-RING PROTEIN"/>
    <property type="match status" value="1"/>
</dbReference>
<dbReference type="Proteomes" id="UP000063234">
    <property type="component" value="Chromosome"/>
</dbReference>
<dbReference type="EMBL" id="AP013035">
    <property type="protein sequence ID" value="BAT71404.1"/>
    <property type="molecule type" value="Genomic_DNA"/>
</dbReference>
<keyword evidence="5 7" id="KW-0975">Bacterial flagellum</keyword>
<keyword evidence="9" id="KW-0282">Flagellum</keyword>
<dbReference type="OrthoDB" id="9789227at2"/>
<dbReference type="STRING" id="1298851.TST_0598"/>
<evidence type="ECO:0000256" key="2">
    <source>
        <dbReference type="ARBA" id="ARBA00006929"/>
    </source>
</evidence>
<comment type="subcellular location">
    <subcellularLocation>
        <location evidence="7">Cell outer membrane</location>
        <topology evidence="7">Lipid-anchor</topology>
    </subcellularLocation>
    <subcellularLocation>
        <location evidence="7">Bacterial flagellum basal body</location>
    </subcellularLocation>
</comment>
<comment type="function">
    <text evidence="1 7">Assembles around the rod to form the L-ring and probably protects the motor/basal body from shearing forces during rotation.</text>
</comment>
<dbReference type="KEGG" id="ttk:TST_0598"/>
<evidence type="ECO:0000256" key="5">
    <source>
        <dbReference type="ARBA" id="ARBA00023143"/>
    </source>
</evidence>
<evidence type="ECO:0000256" key="7">
    <source>
        <dbReference type="HAMAP-Rule" id="MF_00415"/>
    </source>
</evidence>
<keyword evidence="9" id="KW-0969">Cilium</keyword>
<keyword evidence="6 7" id="KW-0998">Cell outer membrane</keyword>
<evidence type="ECO:0000256" key="4">
    <source>
        <dbReference type="ARBA" id="ARBA00023136"/>
    </source>
</evidence>
<dbReference type="GO" id="GO:0003774">
    <property type="term" value="F:cytoskeletal motor activity"/>
    <property type="evidence" value="ECO:0007669"/>
    <property type="project" value="InterPro"/>
</dbReference>
<keyword evidence="3 7" id="KW-0732">Signal</keyword>